<name>A0A517PEU7_9PLAN</name>
<proteinExistence type="predicted"/>
<evidence type="ECO:0000313" key="2">
    <source>
        <dbReference type="EMBL" id="QDT17897.1"/>
    </source>
</evidence>
<evidence type="ECO:0000313" key="3">
    <source>
        <dbReference type="Proteomes" id="UP000318741"/>
    </source>
</evidence>
<feature type="transmembrane region" description="Helical" evidence="1">
    <location>
        <begin position="172"/>
        <end position="193"/>
    </location>
</feature>
<dbReference type="Proteomes" id="UP000318741">
    <property type="component" value="Chromosome"/>
</dbReference>
<dbReference type="Pfam" id="PF20221">
    <property type="entry name" value="DUF6580"/>
    <property type="match status" value="1"/>
</dbReference>
<feature type="transmembrane region" description="Helical" evidence="1">
    <location>
        <begin position="128"/>
        <end position="152"/>
    </location>
</feature>
<evidence type="ECO:0008006" key="4">
    <source>
        <dbReference type="Google" id="ProtNLM"/>
    </source>
</evidence>
<keyword evidence="3" id="KW-1185">Reference proteome</keyword>
<dbReference type="EMBL" id="CP036265">
    <property type="protein sequence ID" value="QDT17897.1"/>
    <property type="molecule type" value="Genomic_DNA"/>
</dbReference>
<dbReference type="AlphaFoldDB" id="A0A517PEU7"/>
<feature type="transmembrane region" description="Helical" evidence="1">
    <location>
        <begin position="98"/>
        <end position="121"/>
    </location>
</feature>
<protein>
    <recommendedName>
        <fullName evidence="4">Apolipoprotein N-acyltransferase</fullName>
    </recommendedName>
</protein>
<sequence>MFKLIPMLRTDAPLTAPTRLLIFGALIVLTFGLALLPFVLAGQGIDLSSYPWGFSPILPLGLYAAATLRSRTWAVTLPVAVWATACGALWLYTGNRAIAFPEVILWVFAGLALAACCGLPLSQNRRWWSVGIMGLGAGVTFFLVTNFGAWLGGEYARSWSGLWKCYWLALPFFRGTLLSLVVFLPALFAPATLRLSSPAPRSVAASAPRSAA</sequence>
<accession>A0A517PEU7</accession>
<gene>
    <name evidence="2" type="ORF">CA12_40330</name>
</gene>
<evidence type="ECO:0000256" key="1">
    <source>
        <dbReference type="SAM" id="Phobius"/>
    </source>
</evidence>
<keyword evidence="1" id="KW-0472">Membrane</keyword>
<organism evidence="2 3">
    <name type="scientific">Alienimonas californiensis</name>
    <dbReference type="NCBI Taxonomy" id="2527989"/>
    <lineage>
        <taxon>Bacteria</taxon>
        <taxon>Pseudomonadati</taxon>
        <taxon>Planctomycetota</taxon>
        <taxon>Planctomycetia</taxon>
        <taxon>Planctomycetales</taxon>
        <taxon>Planctomycetaceae</taxon>
        <taxon>Alienimonas</taxon>
    </lineage>
</organism>
<dbReference type="InterPro" id="IPR046487">
    <property type="entry name" value="DUF6580"/>
</dbReference>
<feature type="transmembrane region" description="Helical" evidence="1">
    <location>
        <begin position="47"/>
        <end position="66"/>
    </location>
</feature>
<feature type="transmembrane region" description="Helical" evidence="1">
    <location>
        <begin position="73"/>
        <end position="92"/>
    </location>
</feature>
<keyword evidence="1" id="KW-1133">Transmembrane helix</keyword>
<dbReference type="RefSeq" id="WP_145360890.1">
    <property type="nucleotide sequence ID" value="NZ_CP036265.1"/>
</dbReference>
<keyword evidence="1" id="KW-0812">Transmembrane</keyword>
<feature type="transmembrane region" description="Helical" evidence="1">
    <location>
        <begin position="20"/>
        <end position="41"/>
    </location>
</feature>
<dbReference type="OrthoDB" id="9806699at2"/>
<dbReference type="KEGG" id="acaf:CA12_40330"/>
<reference evidence="2 3" key="1">
    <citation type="submission" date="2019-02" db="EMBL/GenBank/DDBJ databases">
        <title>Deep-cultivation of Planctomycetes and their phenomic and genomic characterization uncovers novel biology.</title>
        <authorList>
            <person name="Wiegand S."/>
            <person name="Jogler M."/>
            <person name="Boedeker C."/>
            <person name="Pinto D."/>
            <person name="Vollmers J."/>
            <person name="Rivas-Marin E."/>
            <person name="Kohn T."/>
            <person name="Peeters S.H."/>
            <person name="Heuer A."/>
            <person name="Rast P."/>
            <person name="Oberbeckmann S."/>
            <person name="Bunk B."/>
            <person name="Jeske O."/>
            <person name="Meyerdierks A."/>
            <person name="Storesund J.E."/>
            <person name="Kallscheuer N."/>
            <person name="Luecker S."/>
            <person name="Lage O.M."/>
            <person name="Pohl T."/>
            <person name="Merkel B.J."/>
            <person name="Hornburger P."/>
            <person name="Mueller R.-W."/>
            <person name="Bruemmer F."/>
            <person name="Labrenz M."/>
            <person name="Spormann A.M."/>
            <person name="Op den Camp H."/>
            <person name="Overmann J."/>
            <person name="Amann R."/>
            <person name="Jetten M.S.M."/>
            <person name="Mascher T."/>
            <person name="Medema M.H."/>
            <person name="Devos D.P."/>
            <person name="Kaster A.-K."/>
            <person name="Ovreas L."/>
            <person name="Rohde M."/>
            <person name="Galperin M.Y."/>
            <person name="Jogler C."/>
        </authorList>
    </citation>
    <scope>NUCLEOTIDE SEQUENCE [LARGE SCALE GENOMIC DNA]</scope>
    <source>
        <strain evidence="2 3">CA12</strain>
    </source>
</reference>